<evidence type="ECO:0000313" key="1">
    <source>
        <dbReference type="EMBL" id="KAH7251064.1"/>
    </source>
</evidence>
<dbReference type="OrthoDB" id="6513042at2759"/>
<evidence type="ECO:0000313" key="2">
    <source>
        <dbReference type="Proteomes" id="UP000813427"/>
    </source>
</evidence>
<name>A0A8K0S2B4_9HYPO</name>
<gene>
    <name evidence="1" type="ORF">BKA59DRAFT_553648</name>
</gene>
<proteinExistence type="predicted"/>
<reference evidence="1" key="1">
    <citation type="journal article" date="2021" name="Nat. Commun.">
        <title>Genetic determinants of endophytism in the Arabidopsis root mycobiome.</title>
        <authorList>
            <person name="Mesny F."/>
            <person name="Miyauchi S."/>
            <person name="Thiergart T."/>
            <person name="Pickel B."/>
            <person name="Atanasova L."/>
            <person name="Karlsson M."/>
            <person name="Huettel B."/>
            <person name="Barry K.W."/>
            <person name="Haridas S."/>
            <person name="Chen C."/>
            <person name="Bauer D."/>
            <person name="Andreopoulos W."/>
            <person name="Pangilinan J."/>
            <person name="LaButti K."/>
            <person name="Riley R."/>
            <person name="Lipzen A."/>
            <person name="Clum A."/>
            <person name="Drula E."/>
            <person name="Henrissat B."/>
            <person name="Kohler A."/>
            <person name="Grigoriev I.V."/>
            <person name="Martin F.M."/>
            <person name="Hacquard S."/>
        </authorList>
    </citation>
    <scope>NUCLEOTIDE SEQUENCE</scope>
    <source>
        <strain evidence="1">MPI-SDFR-AT-0068</strain>
    </source>
</reference>
<organism evidence="1 2">
    <name type="scientific">Fusarium tricinctum</name>
    <dbReference type="NCBI Taxonomy" id="61284"/>
    <lineage>
        <taxon>Eukaryota</taxon>
        <taxon>Fungi</taxon>
        <taxon>Dikarya</taxon>
        <taxon>Ascomycota</taxon>
        <taxon>Pezizomycotina</taxon>
        <taxon>Sordariomycetes</taxon>
        <taxon>Hypocreomycetidae</taxon>
        <taxon>Hypocreales</taxon>
        <taxon>Nectriaceae</taxon>
        <taxon>Fusarium</taxon>
        <taxon>Fusarium tricinctum species complex</taxon>
    </lineage>
</organism>
<comment type="caution">
    <text evidence="1">The sequence shown here is derived from an EMBL/GenBank/DDBJ whole genome shotgun (WGS) entry which is preliminary data.</text>
</comment>
<protein>
    <recommendedName>
        <fullName evidence="3">DNA2/NAM7 helicase helicase domain-containing protein</fullName>
    </recommendedName>
</protein>
<dbReference type="Gene3D" id="3.40.50.300">
    <property type="entry name" value="P-loop containing nucleotide triphosphate hydrolases"/>
    <property type="match status" value="1"/>
</dbReference>
<dbReference type="Proteomes" id="UP000813427">
    <property type="component" value="Unassembled WGS sequence"/>
</dbReference>
<accession>A0A8K0S2B4</accession>
<dbReference type="InterPro" id="IPR027417">
    <property type="entry name" value="P-loop_NTPase"/>
</dbReference>
<evidence type="ECO:0008006" key="3">
    <source>
        <dbReference type="Google" id="ProtNLM"/>
    </source>
</evidence>
<keyword evidence="2" id="KW-1185">Reference proteome</keyword>
<dbReference type="EMBL" id="JAGPXF010000003">
    <property type="protein sequence ID" value="KAH7251064.1"/>
    <property type="molecule type" value="Genomic_DNA"/>
</dbReference>
<dbReference type="AlphaFoldDB" id="A0A8K0S2B4"/>
<sequence>MTSRLMLKTDVVFKHEDAAASCRQPAFTITHFDTILAGSCSLFLFTAALKTHSAAQEKNNFSLTFYTQLSNVPSSIVVMSTPAIKRFKTHIKDCAILLGDCGPIFACGKSLGHATKLKAQFVSFKPADEEPWLGFLIRIPLGQEQVANEAAGFGVCHAHRRQDESVLATEQYTIQIRFPPSSFQQRYEEAPEKLVGQFPDAKDLSYLTISFNDTKPIVMGYGRPFANVQDPQIESWVNGNQPVINGCTLLDALQLQQYHVVLPINVADAQKKFDPNQALPPFSFPYGSQSWNVTALKADIAANPGHKFTPTYMHPDNHSLLVAMTQPLVQDVMWLDDAVSKIYTTKMPGYFVSAPEPNQFYVIVTYPDKFMSKFKVPWRRLIKNTPAFNLHLYNSKNSTDPRADWDCQIMSKPAEIDELSNHEIQGPDLVLLNWLSVEFDAGLLEAERKVKTISGFHVDAQPSYLASTDLPLDPETGAIAGDLTAEQYNVLEELCDRMSLHREVMRGAGFFDWMTAKTPRVPAWAAAKSPVKKATAKAPVTEASNDLAQVVEDIGNIELMPKGSSLRPLPTVNFLDIEDKAYVACIPEESLPEDCVRFRGYLSNRPLGLGIITTGAGFGKTTVDAAATLAMQAKLGRILCSGPTDEAIDNFAAHLARRDEAMIDKYNKTKAEMAAITSLLKDPKCGDDAVTPSSWKLPSRWKLNLSCAFWVLLMLRSPAAGRELLSDDHPFLHALQKRIDARDDLSSLRQFATGAITWEEYKATVKSYDLFFEDVRTLVGPIVENAEILCVTPADSENCKPFLNWKLNHARGVAIDGAARLSHGDLCCVWGNTLLPCFLFGDPRQLPPSAANVTDKAPIRTQYLNRFSNYNKVSAVRALIASGLPVYRTEKEGNGRISDDGI</sequence>